<reference evidence="2 3" key="1">
    <citation type="submission" date="2019-11" db="EMBL/GenBank/DDBJ databases">
        <title>Whole genome sequencing identifies a novel species of the genus Arsenicicoccus isolated from human blood.</title>
        <authorList>
            <person name="Jeong J.H."/>
            <person name="Kweon O.J."/>
            <person name="Kim H.R."/>
            <person name="Kim T.-H."/>
            <person name="Ha S.-M."/>
            <person name="Lee M.-K."/>
        </authorList>
    </citation>
    <scope>NUCLEOTIDE SEQUENCE [LARGE SCALE GENOMIC DNA]</scope>
    <source>
        <strain evidence="2 3">MKL-02</strain>
    </source>
</reference>
<keyword evidence="3" id="KW-1185">Reference proteome</keyword>
<organism evidence="2 3">
    <name type="scientific">Arsenicicoccus cauae</name>
    <dbReference type="NCBI Taxonomy" id="2663847"/>
    <lineage>
        <taxon>Bacteria</taxon>
        <taxon>Bacillati</taxon>
        <taxon>Actinomycetota</taxon>
        <taxon>Actinomycetes</taxon>
        <taxon>Micrococcales</taxon>
        <taxon>Intrasporangiaceae</taxon>
        <taxon>Arsenicicoccus</taxon>
    </lineage>
</organism>
<comment type="caution">
    <text evidence="2">The sequence shown here is derived from an EMBL/GenBank/DDBJ whole genome shotgun (WGS) entry which is preliminary data.</text>
</comment>
<evidence type="ECO:0000256" key="1">
    <source>
        <dbReference type="SAM" id="Phobius"/>
    </source>
</evidence>
<dbReference type="AlphaFoldDB" id="A0A6I3IAG9"/>
<proteinExistence type="predicted"/>
<dbReference type="Pfam" id="PF11377">
    <property type="entry name" value="DUF3180"/>
    <property type="match status" value="1"/>
</dbReference>
<name>A0A6I3IAG9_9MICO</name>
<dbReference type="EMBL" id="WLVL01000048">
    <property type="protein sequence ID" value="MTB73194.1"/>
    <property type="molecule type" value="Genomic_DNA"/>
</dbReference>
<gene>
    <name evidence="2" type="ORF">GGG17_14730</name>
</gene>
<keyword evidence="1" id="KW-0472">Membrane</keyword>
<feature type="transmembrane region" description="Helical" evidence="1">
    <location>
        <begin position="100"/>
        <end position="119"/>
    </location>
</feature>
<feature type="transmembrane region" description="Helical" evidence="1">
    <location>
        <begin position="59"/>
        <end position="79"/>
    </location>
</feature>
<keyword evidence="1" id="KW-0812">Transmembrane</keyword>
<evidence type="ECO:0000313" key="3">
    <source>
        <dbReference type="Proteomes" id="UP000431092"/>
    </source>
</evidence>
<accession>A0A6I3IAG9</accession>
<sequence length="174" mass="17543">MAPRSPPPSPRRPGGVVLRGGRGLSVGLCALLAVLVLAVGYAVLSWWSEGGRSLPPVGYLATLPLVLVAALVLAGAWSVRRTVRGRRASGPHDGLRGFRVLVLCQAAALTGAVVAGWSLAHALVARAGLALQGLGSDAAAALAVTAAGVLLVVAGLVGQSWCRLDEDRTAPPAP</sequence>
<evidence type="ECO:0000313" key="2">
    <source>
        <dbReference type="EMBL" id="MTB73194.1"/>
    </source>
</evidence>
<dbReference type="Proteomes" id="UP000431092">
    <property type="component" value="Unassembled WGS sequence"/>
</dbReference>
<protein>
    <submittedName>
        <fullName evidence="2">DUF3180 family protein</fullName>
    </submittedName>
</protein>
<feature type="transmembrane region" description="Helical" evidence="1">
    <location>
        <begin position="21"/>
        <end position="47"/>
    </location>
</feature>
<feature type="transmembrane region" description="Helical" evidence="1">
    <location>
        <begin position="139"/>
        <end position="158"/>
    </location>
</feature>
<dbReference type="InterPro" id="IPR021517">
    <property type="entry name" value="DUF3180"/>
</dbReference>
<keyword evidence="1" id="KW-1133">Transmembrane helix</keyword>